<feature type="region of interest" description="Disordered" evidence="1">
    <location>
        <begin position="206"/>
        <end position="232"/>
    </location>
</feature>
<dbReference type="Pfam" id="PF02014">
    <property type="entry name" value="Reeler"/>
    <property type="match status" value="1"/>
</dbReference>
<feature type="domain" description="Reelin" evidence="2">
    <location>
        <begin position="14"/>
        <end position="151"/>
    </location>
</feature>
<reference evidence="4" key="1">
    <citation type="submission" date="2022-11" db="UniProtKB">
        <authorList>
            <consortium name="WormBaseParasite"/>
        </authorList>
    </citation>
    <scope>IDENTIFICATION</scope>
</reference>
<protein>
    <submittedName>
        <fullName evidence="4">Reelin domain-containing protein</fullName>
    </submittedName>
</protein>
<evidence type="ECO:0000313" key="3">
    <source>
        <dbReference type="Proteomes" id="UP000887565"/>
    </source>
</evidence>
<dbReference type="Gene3D" id="2.60.40.4060">
    <property type="entry name" value="Reeler domain"/>
    <property type="match status" value="1"/>
</dbReference>
<evidence type="ECO:0000259" key="2">
    <source>
        <dbReference type="Pfam" id="PF02014"/>
    </source>
</evidence>
<sequence>MEIPCSAQHTMKIPNYPYQPQSTSESPPPYQLIIVDKKGQATTKRYRVNETYDIVLTSSDTVSMFTAFVIQARLATRQGFLIGHLRAGEFLHSPSWSTQGVKIQECEPVMNDSVTNTDQEPKSSISVQWRTTKVVGPIQITVFQSPSKYWVSWMPDSGLLTPRGTKKKSKNHLVKIAPPLDESSSKISESKVILDQNIRRNLSFMFPLGDKDGQKNGKKVEAKPADEESTLE</sequence>
<proteinExistence type="predicted"/>
<keyword evidence="3" id="KW-1185">Reference proteome</keyword>
<dbReference type="InterPro" id="IPR002861">
    <property type="entry name" value="Reeler_dom"/>
</dbReference>
<dbReference type="Proteomes" id="UP000887565">
    <property type="component" value="Unplaced"/>
</dbReference>
<accession>A0A915KJ26</accession>
<name>A0A915KJ26_ROMCU</name>
<dbReference type="AlphaFoldDB" id="A0A915KJ26"/>
<dbReference type="InterPro" id="IPR042307">
    <property type="entry name" value="Reeler_sf"/>
</dbReference>
<feature type="compositionally biased region" description="Basic and acidic residues" evidence="1">
    <location>
        <begin position="209"/>
        <end position="226"/>
    </location>
</feature>
<evidence type="ECO:0000313" key="4">
    <source>
        <dbReference type="WBParaSite" id="nRc.2.0.1.t37879-RA"/>
    </source>
</evidence>
<dbReference type="WBParaSite" id="nRc.2.0.1.t37879-RA">
    <property type="protein sequence ID" value="nRc.2.0.1.t37879-RA"/>
    <property type="gene ID" value="nRc.2.0.1.g37879"/>
</dbReference>
<dbReference type="OMA" id="WFTENDI"/>
<evidence type="ECO:0000256" key="1">
    <source>
        <dbReference type="SAM" id="MobiDB-lite"/>
    </source>
</evidence>
<organism evidence="3 4">
    <name type="scientific">Romanomermis culicivorax</name>
    <name type="common">Nematode worm</name>
    <dbReference type="NCBI Taxonomy" id="13658"/>
    <lineage>
        <taxon>Eukaryota</taxon>
        <taxon>Metazoa</taxon>
        <taxon>Ecdysozoa</taxon>
        <taxon>Nematoda</taxon>
        <taxon>Enoplea</taxon>
        <taxon>Dorylaimia</taxon>
        <taxon>Mermithida</taxon>
        <taxon>Mermithoidea</taxon>
        <taxon>Mermithidae</taxon>
        <taxon>Romanomermis</taxon>
    </lineage>
</organism>
<dbReference type="CDD" id="cd08544">
    <property type="entry name" value="Reeler"/>
    <property type="match status" value="1"/>
</dbReference>